<feature type="domain" description="ABC transporter" evidence="6">
    <location>
        <begin position="6"/>
        <end position="241"/>
    </location>
</feature>
<comment type="function">
    <text evidence="5">Part of the ABC transporter complex HmuTUV involved in hemin import. Responsible for energy coupling to the transport system.</text>
</comment>
<dbReference type="Gene3D" id="3.40.50.300">
    <property type="entry name" value="P-loop containing nucleotide triphosphate hydrolases"/>
    <property type="match status" value="1"/>
</dbReference>
<dbReference type="RefSeq" id="WP_015773894.1">
    <property type="nucleotide sequence ID" value="NC_013173.1"/>
</dbReference>
<dbReference type="FunFam" id="3.40.50.300:FF:000134">
    <property type="entry name" value="Iron-enterobactin ABC transporter ATP-binding protein"/>
    <property type="match status" value="1"/>
</dbReference>
<dbReference type="InterPro" id="IPR003439">
    <property type="entry name" value="ABC_transporter-like_ATP-bd"/>
</dbReference>
<evidence type="ECO:0000259" key="6">
    <source>
        <dbReference type="PROSITE" id="PS50893"/>
    </source>
</evidence>
<dbReference type="Proteomes" id="UP000002216">
    <property type="component" value="Chromosome"/>
</dbReference>
<evidence type="ECO:0000313" key="7">
    <source>
        <dbReference type="EMBL" id="ACU89803.1"/>
    </source>
</evidence>
<accession>C7LVY5</accession>
<evidence type="ECO:0000313" key="8">
    <source>
        <dbReference type="Proteomes" id="UP000002216"/>
    </source>
</evidence>
<dbReference type="PANTHER" id="PTHR42794:SF1">
    <property type="entry name" value="HEMIN IMPORT ATP-BINDING PROTEIN HMUV"/>
    <property type="match status" value="1"/>
</dbReference>
<protein>
    <submittedName>
        <fullName evidence="7">ABC transporter related</fullName>
    </submittedName>
</protein>
<dbReference type="GO" id="GO:0005524">
    <property type="term" value="F:ATP binding"/>
    <property type="evidence" value="ECO:0007669"/>
    <property type="project" value="UniProtKB-KW"/>
</dbReference>
<gene>
    <name evidence="7" type="ordered locus">Dbac_1712</name>
</gene>
<evidence type="ECO:0000256" key="2">
    <source>
        <dbReference type="ARBA" id="ARBA00022741"/>
    </source>
</evidence>
<dbReference type="AlphaFoldDB" id="C7LVY5"/>
<dbReference type="InterPro" id="IPR003593">
    <property type="entry name" value="AAA+_ATPase"/>
</dbReference>
<dbReference type="PROSITE" id="PS50893">
    <property type="entry name" value="ABC_TRANSPORTER_2"/>
    <property type="match status" value="1"/>
</dbReference>
<dbReference type="SUPFAM" id="SSF52540">
    <property type="entry name" value="P-loop containing nucleoside triphosphate hydrolases"/>
    <property type="match status" value="1"/>
</dbReference>
<sequence length="261" mass="27788">MSTPMIEILDLSTGYKGLPVLRGISLTVREGEFTGILGPNGSGKTTLIRALSGVLPCASGSIRIAGHDIKALPAKARARQCATVAQKNPGLSAVRAQSLVLMGRYPYVSFLGGYSRHDHLRAREAMQETSCLHLGQRSTEALSGGELQRVITAKALAQDTRLLLLDEAASNLDVARTMDLYELLKAKNAAGLTILTVAHDLNLAALYCQRLVFLKNGSVAADGPTREIFTAQTLSEIYETPLAVAAHPLTGAPQAYLVPRA</sequence>
<dbReference type="PANTHER" id="PTHR42794">
    <property type="entry name" value="HEMIN IMPORT ATP-BINDING PROTEIN HMUV"/>
    <property type="match status" value="1"/>
</dbReference>
<evidence type="ECO:0000256" key="5">
    <source>
        <dbReference type="ARBA" id="ARBA00037066"/>
    </source>
</evidence>
<keyword evidence="4" id="KW-1278">Translocase</keyword>
<evidence type="ECO:0000256" key="1">
    <source>
        <dbReference type="ARBA" id="ARBA00022448"/>
    </source>
</evidence>
<dbReference type="CDD" id="cd03214">
    <property type="entry name" value="ABC_Iron-Siderophores_B12_Hemin"/>
    <property type="match status" value="1"/>
</dbReference>
<keyword evidence="2" id="KW-0547">Nucleotide-binding</keyword>
<dbReference type="EMBL" id="CP001629">
    <property type="protein sequence ID" value="ACU89803.1"/>
    <property type="molecule type" value="Genomic_DNA"/>
</dbReference>
<dbReference type="InterPro" id="IPR027417">
    <property type="entry name" value="P-loop_NTPase"/>
</dbReference>
<dbReference type="STRING" id="525897.Dbac_1712"/>
<dbReference type="HOGENOM" id="CLU_000604_1_11_7"/>
<keyword evidence="3" id="KW-0067">ATP-binding</keyword>
<name>C7LVY5_DESBD</name>
<dbReference type="Pfam" id="PF00005">
    <property type="entry name" value="ABC_tran"/>
    <property type="match status" value="1"/>
</dbReference>
<reference evidence="7 8" key="1">
    <citation type="journal article" date="2009" name="Stand. Genomic Sci.">
        <title>Complete genome sequence of Desulfomicrobium baculatum type strain (X).</title>
        <authorList>
            <person name="Copeland A."/>
            <person name="Spring S."/>
            <person name="Goker M."/>
            <person name="Schneider S."/>
            <person name="Lapidus A."/>
            <person name="Del Rio T.G."/>
            <person name="Tice H."/>
            <person name="Cheng J.F."/>
            <person name="Chen F."/>
            <person name="Nolan M."/>
            <person name="Bruce D."/>
            <person name="Goodwin L."/>
            <person name="Pitluck S."/>
            <person name="Ivanova N."/>
            <person name="Mavrommatis K."/>
            <person name="Ovchinnikova G."/>
            <person name="Pati A."/>
            <person name="Chen A."/>
            <person name="Palaniappan K."/>
            <person name="Land M."/>
            <person name="Hauser L."/>
            <person name="Chang Y.J."/>
            <person name="Jeffries C.C."/>
            <person name="Meincke L."/>
            <person name="Sims D."/>
            <person name="Brettin T."/>
            <person name="Detter J.C."/>
            <person name="Han C."/>
            <person name="Chain P."/>
            <person name="Bristow J."/>
            <person name="Eisen J.A."/>
            <person name="Markowitz V."/>
            <person name="Hugenholtz P."/>
            <person name="Kyrpides N.C."/>
            <person name="Klenk H.P."/>
            <person name="Lucas S."/>
        </authorList>
    </citation>
    <scope>NUCLEOTIDE SEQUENCE [LARGE SCALE GENOMIC DNA]</scope>
    <source>
        <strain evidence="8">DSM 4028 / VKM B-1378 / X</strain>
    </source>
</reference>
<organism evidence="7 8">
    <name type="scientific">Desulfomicrobium baculatum (strain DSM 4028 / VKM B-1378 / X)</name>
    <name type="common">Desulfovibrio baculatus</name>
    <dbReference type="NCBI Taxonomy" id="525897"/>
    <lineage>
        <taxon>Bacteria</taxon>
        <taxon>Pseudomonadati</taxon>
        <taxon>Thermodesulfobacteriota</taxon>
        <taxon>Desulfovibrionia</taxon>
        <taxon>Desulfovibrionales</taxon>
        <taxon>Desulfomicrobiaceae</taxon>
        <taxon>Desulfomicrobium</taxon>
    </lineage>
</organism>
<evidence type="ECO:0000256" key="4">
    <source>
        <dbReference type="ARBA" id="ARBA00022967"/>
    </source>
</evidence>
<keyword evidence="1" id="KW-0813">Transport</keyword>
<evidence type="ECO:0000256" key="3">
    <source>
        <dbReference type="ARBA" id="ARBA00022840"/>
    </source>
</evidence>
<proteinExistence type="predicted"/>
<dbReference type="KEGG" id="dba:Dbac_1712"/>
<dbReference type="SMART" id="SM00382">
    <property type="entry name" value="AAA"/>
    <property type="match status" value="1"/>
</dbReference>
<dbReference type="eggNOG" id="COG1120">
    <property type="taxonomic scope" value="Bacteria"/>
</dbReference>
<keyword evidence="8" id="KW-1185">Reference proteome</keyword>
<dbReference type="GO" id="GO:0016887">
    <property type="term" value="F:ATP hydrolysis activity"/>
    <property type="evidence" value="ECO:0007669"/>
    <property type="project" value="InterPro"/>
</dbReference>